<dbReference type="EMBL" id="MU806206">
    <property type="protein sequence ID" value="KAJ3838049.1"/>
    <property type="molecule type" value="Genomic_DNA"/>
</dbReference>
<organism evidence="1 2">
    <name type="scientific">Lentinula raphanica</name>
    <dbReference type="NCBI Taxonomy" id="153919"/>
    <lineage>
        <taxon>Eukaryota</taxon>
        <taxon>Fungi</taxon>
        <taxon>Dikarya</taxon>
        <taxon>Basidiomycota</taxon>
        <taxon>Agaricomycotina</taxon>
        <taxon>Agaricomycetes</taxon>
        <taxon>Agaricomycetidae</taxon>
        <taxon>Agaricales</taxon>
        <taxon>Marasmiineae</taxon>
        <taxon>Omphalotaceae</taxon>
        <taxon>Lentinula</taxon>
    </lineage>
</organism>
<keyword evidence="2" id="KW-1185">Reference proteome</keyword>
<comment type="caution">
    <text evidence="1">The sequence shown here is derived from an EMBL/GenBank/DDBJ whole genome shotgun (WGS) entry which is preliminary data.</text>
</comment>
<reference evidence="1" key="1">
    <citation type="submission" date="2022-08" db="EMBL/GenBank/DDBJ databases">
        <authorList>
            <consortium name="DOE Joint Genome Institute"/>
            <person name="Min B."/>
            <person name="Riley R."/>
            <person name="Sierra-Patev S."/>
            <person name="Naranjo-Ortiz M."/>
            <person name="Looney B."/>
            <person name="Konkel Z."/>
            <person name="Slot J.C."/>
            <person name="Sakamoto Y."/>
            <person name="Steenwyk J.L."/>
            <person name="Rokas A."/>
            <person name="Carro J."/>
            <person name="Camarero S."/>
            <person name="Ferreira P."/>
            <person name="Molpeceres G."/>
            <person name="Ruiz-Duenas F.J."/>
            <person name="Serrano A."/>
            <person name="Henrissat B."/>
            <person name="Drula E."/>
            <person name="Hughes K.W."/>
            <person name="Mata J.L."/>
            <person name="Ishikawa N.K."/>
            <person name="Vargas-Isla R."/>
            <person name="Ushijima S."/>
            <person name="Smith C.A."/>
            <person name="Ahrendt S."/>
            <person name="Andreopoulos W."/>
            <person name="He G."/>
            <person name="Labutti K."/>
            <person name="Lipzen A."/>
            <person name="Ng V."/>
            <person name="Sandor L."/>
            <person name="Barry K."/>
            <person name="Martinez A.T."/>
            <person name="Xiao Y."/>
            <person name="Gibbons J.G."/>
            <person name="Terashima K."/>
            <person name="Hibbett D.S."/>
            <person name="Grigoriev I.V."/>
        </authorList>
    </citation>
    <scope>NUCLEOTIDE SEQUENCE</scope>
    <source>
        <strain evidence="1">TFB9207</strain>
    </source>
</reference>
<evidence type="ECO:0000313" key="1">
    <source>
        <dbReference type="EMBL" id="KAJ3838049.1"/>
    </source>
</evidence>
<proteinExistence type="predicted"/>
<sequence>MSTFMRPLLSLPNELLHTIIEYIAYTPVFPGESRLIHKPELTRSSVNLLALSVVNRRLRRVCLPFLFARIRICNYNVEELDKNVVLFSRFTKILVIDLSPRFYTAKDEDISRALHQFEQLLYVELRYYGTALLRTLLAHPTVTSVLVSGLPDQSMHNEDLSKMVLRYHTPSESLHPDLARCLNHGMKLSCLEFYAPDHELLDTEFRSSTLPGLEEITIQLHDTDFPISFSWLSVLSSNHPTLNQLWLLDEESCYLNLHTPLFISSFEEKSVCQDLKRGFDVQRIGLRRAIGPSSQEWFVMAITLTATTATTSLIQMLALVASSFPRLETLTLNLDLHEATYDTIELVSVFTQFTSLRTVFLCDLYKRLKFEPGDSFENDRCMPPLQVDCTELGALYQCDETIIRAASKILQFTSLLATQFRNMDFFYFEDDMTSEDEKSLPHMHPGSGKRLYLRGMLPVRSSNRDVDAGFDLMKYPVCTNML</sequence>
<evidence type="ECO:0000313" key="2">
    <source>
        <dbReference type="Proteomes" id="UP001163846"/>
    </source>
</evidence>
<dbReference type="AlphaFoldDB" id="A0AA38UDS1"/>
<dbReference type="Proteomes" id="UP001163846">
    <property type="component" value="Unassembled WGS sequence"/>
</dbReference>
<gene>
    <name evidence="1" type="ORF">F5878DRAFT_620627</name>
</gene>
<accession>A0AA38UDS1</accession>
<name>A0AA38UDS1_9AGAR</name>
<protein>
    <submittedName>
        <fullName evidence="1">Uncharacterized protein</fullName>
    </submittedName>
</protein>